<accession>A0AAU6W3Q2</accession>
<dbReference type="EMBL" id="PP179332">
    <property type="protein sequence ID" value="XAI71285.1"/>
    <property type="molecule type" value="Genomic_DNA"/>
</dbReference>
<sequence>MSAQNTNNASSSNWLANIPGLDEVSFKLRTCPIPGFMATPVQLPGNGPVFLSDTGDRIEFEEMGLEFYIDSDWKNYRKMMRWVTDCVTKGVAQRKDITVQLLDNQKNPQGLAVIFYDAFAYGMTQVDTDVNDEIPELTTMAQIKYSSFEFIDDVCEDC</sequence>
<gene>
    <name evidence="1" type="ORF">Cygsa01_00239</name>
</gene>
<organism evidence="1">
    <name type="scientific">Pseudomonas phage Cygsa01</name>
    <dbReference type="NCBI Taxonomy" id="3138529"/>
    <lineage>
        <taxon>Viruses</taxon>
    </lineage>
</organism>
<evidence type="ECO:0000313" key="1">
    <source>
        <dbReference type="EMBL" id="XAI71285.1"/>
    </source>
</evidence>
<reference evidence="1" key="1">
    <citation type="journal article" date="2024" name="J. Gen. Virol.">
        <title>Novel phages of Pseudomonas syringae unveil numerous potential auxiliary metabolic genes.</title>
        <authorList>
            <person name="Feltin C."/>
            <person name="Garneau J.R."/>
            <person name="Morris C.E."/>
            <person name="Berard A."/>
            <person name="Torres-Barcelo C."/>
        </authorList>
    </citation>
    <scope>NUCLEOTIDE SEQUENCE</scope>
</reference>
<protein>
    <submittedName>
        <fullName evidence="1">Tail completion protein</fullName>
    </submittedName>
</protein>
<proteinExistence type="predicted"/>
<name>A0AAU6W3Q2_9VIRU</name>